<reference evidence="2" key="1">
    <citation type="journal article" date="2023" name="Science">
        <title>Genome structures resolve the early diversification of teleost fishes.</title>
        <authorList>
            <person name="Parey E."/>
            <person name="Louis A."/>
            <person name="Montfort J."/>
            <person name="Bouchez O."/>
            <person name="Roques C."/>
            <person name="Iampietro C."/>
            <person name="Lluch J."/>
            <person name="Castinel A."/>
            <person name="Donnadieu C."/>
            <person name="Desvignes T."/>
            <person name="Floi Bucao C."/>
            <person name="Jouanno E."/>
            <person name="Wen M."/>
            <person name="Mejri S."/>
            <person name="Dirks R."/>
            <person name="Jansen H."/>
            <person name="Henkel C."/>
            <person name="Chen W.J."/>
            <person name="Zahm M."/>
            <person name="Cabau C."/>
            <person name="Klopp C."/>
            <person name="Thompson A.W."/>
            <person name="Robinson-Rechavi M."/>
            <person name="Braasch I."/>
            <person name="Lecointre G."/>
            <person name="Bobe J."/>
            <person name="Postlethwait J.H."/>
            <person name="Berthelot C."/>
            <person name="Roest Crollius H."/>
            <person name="Guiguen Y."/>
        </authorList>
    </citation>
    <scope>NUCLEOTIDE SEQUENCE</scope>
    <source>
        <strain evidence="2">NC1722</strain>
    </source>
</reference>
<sequence>MNKDGAERGLACARAWFRRLRLPRQTSIALETESGSEGLMCHLRARNELFPPDADSRHAPLAPGRRVNRALLSVEGLGSGRAGRGRSRQRRTRPSATDVRPRAPHLARSPFVGAISTDRDFGTARGPNPLLPPRARAITTSFRSESRGRRE</sequence>
<keyword evidence="3" id="KW-1185">Reference proteome</keyword>
<accession>A0AAD7SW30</accession>
<gene>
    <name evidence="2" type="ORF">AAFF_G00235060</name>
</gene>
<dbReference type="Proteomes" id="UP001221898">
    <property type="component" value="Unassembled WGS sequence"/>
</dbReference>
<proteinExistence type="predicted"/>
<dbReference type="EMBL" id="JAINUG010000031">
    <property type="protein sequence ID" value="KAJ8409308.1"/>
    <property type="molecule type" value="Genomic_DNA"/>
</dbReference>
<dbReference type="AlphaFoldDB" id="A0AAD7SW30"/>
<feature type="compositionally biased region" description="Basic residues" evidence="1">
    <location>
        <begin position="83"/>
        <end position="93"/>
    </location>
</feature>
<comment type="caution">
    <text evidence="2">The sequence shown here is derived from an EMBL/GenBank/DDBJ whole genome shotgun (WGS) entry which is preliminary data.</text>
</comment>
<organism evidence="2 3">
    <name type="scientific">Aldrovandia affinis</name>
    <dbReference type="NCBI Taxonomy" id="143900"/>
    <lineage>
        <taxon>Eukaryota</taxon>
        <taxon>Metazoa</taxon>
        <taxon>Chordata</taxon>
        <taxon>Craniata</taxon>
        <taxon>Vertebrata</taxon>
        <taxon>Euteleostomi</taxon>
        <taxon>Actinopterygii</taxon>
        <taxon>Neopterygii</taxon>
        <taxon>Teleostei</taxon>
        <taxon>Notacanthiformes</taxon>
        <taxon>Halosauridae</taxon>
        <taxon>Aldrovandia</taxon>
    </lineage>
</organism>
<evidence type="ECO:0000313" key="2">
    <source>
        <dbReference type="EMBL" id="KAJ8409308.1"/>
    </source>
</evidence>
<protein>
    <submittedName>
        <fullName evidence="2">Uncharacterized protein</fullName>
    </submittedName>
</protein>
<evidence type="ECO:0000256" key="1">
    <source>
        <dbReference type="SAM" id="MobiDB-lite"/>
    </source>
</evidence>
<evidence type="ECO:0000313" key="3">
    <source>
        <dbReference type="Proteomes" id="UP001221898"/>
    </source>
</evidence>
<feature type="region of interest" description="Disordered" evidence="1">
    <location>
        <begin position="73"/>
        <end position="151"/>
    </location>
</feature>
<name>A0AAD7SW30_9TELE</name>